<dbReference type="PANTHER" id="PTHR43161:SF9">
    <property type="entry name" value="SORBITOL DEHYDROGENASE"/>
    <property type="match status" value="1"/>
</dbReference>
<reference evidence="10 11" key="1">
    <citation type="journal article" date="2004" name="Nature">
        <title>Genome evolution in yeasts.</title>
        <authorList>
            <consortium name="Genolevures"/>
            <person name="Dujon B."/>
            <person name="Sherman D."/>
            <person name="Fischer G."/>
            <person name="Durrens P."/>
            <person name="Casaregola S."/>
            <person name="Lafontaine I."/>
            <person name="de Montigny J."/>
            <person name="Marck C."/>
            <person name="Neuveglise C."/>
            <person name="Talla E."/>
            <person name="Goffard N."/>
            <person name="Frangeul L."/>
            <person name="Aigle M."/>
            <person name="Anthouard V."/>
            <person name="Babour A."/>
            <person name="Barbe V."/>
            <person name="Barnay S."/>
            <person name="Blanchin S."/>
            <person name="Beckerich J.M."/>
            <person name="Beyne E."/>
            <person name="Bleykasten C."/>
            <person name="Boisrame A."/>
            <person name="Boyer J."/>
            <person name="Cattolico L."/>
            <person name="Confanioleri F."/>
            <person name="de Daruvar A."/>
            <person name="Despons L."/>
            <person name="Fabre E."/>
            <person name="Fairhead C."/>
            <person name="Ferry-Dumazet H."/>
            <person name="Groppi A."/>
            <person name="Hantraye F."/>
            <person name="Hennequin C."/>
            <person name="Jauniaux N."/>
            <person name="Joyet P."/>
            <person name="Kachouri R."/>
            <person name="Kerrest A."/>
            <person name="Koszul R."/>
            <person name="Lemaire M."/>
            <person name="Lesur I."/>
            <person name="Ma L."/>
            <person name="Muller H."/>
            <person name="Nicaud J.M."/>
            <person name="Nikolski M."/>
            <person name="Oztas S."/>
            <person name="Ozier-Kalogeropoulos O."/>
            <person name="Pellenz S."/>
            <person name="Potier S."/>
            <person name="Richard G.F."/>
            <person name="Straub M.L."/>
            <person name="Suleau A."/>
            <person name="Swennene D."/>
            <person name="Tekaia F."/>
            <person name="Wesolowski-Louvel M."/>
            <person name="Westhof E."/>
            <person name="Wirth B."/>
            <person name="Zeniou-Meyer M."/>
            <person name="Zivanovic I."/>
            <person name="Bolotin-Fukuhara M."/>
            <person name="Thierry A."/>
            <person name="Bouchier C."/>
            <person name="Caudron B."/>
            <person name="Scarpelli C."/>
            <person name="Gaillardin C."/>
            <person name="Weissenbach J."/>
            <person name="Wincker P."/>
            <person name="Souciet J.L."/>
        </authorList>
    </citation>
    <scope>NUCLEOTIDE SEQUENCE [LARGE SCALE GENOMIC DNA]</scope>
    <source>
        <strain evidence="11">ATCC 8585 / CBS 2359 / DSM 70799 / NBRC 1267 / NRRL Y-1140 / WM37</strain>
    </source>
</reference>
<dbReference type="Pfam" id="PF00107">
    <property type="entry name" value="ADH_zinc_N"/>
    <property type="match status" value="1"/>
</dbReference>
<evidence type="ECO:0000256" key="6">
    <source>
        <dbReference type="ARBA" id="ARBA00023002"/>
    </source>
</evidence>
<dbReference type="eggNOG" id="KOG0024">
    <property type="taxonomic scope" value="Eukaryota"/>
</dbReference>
<evidence type="ECO:0000259" key="9">
    <source>
        <dbReference type="SMART" id="SM00829"/>
    </source>
</evidence>
<dbReference type="PaxDb" id="284590-Q6CRY3"/>
<dbReference type="SUPFAM" id="SSF50129">
    <property type="entry name" value="GroES-like"/>
    <property type="match status" value="1"/>
</dbReference>
<dbReference type="Gene3D" id="3.40.50.720">
    <property type="entry name" value="NAD(P)-binding Rossmann-like Domain"/>
    <property type="match status" value="1"/>
</dbReference>
<dbReference type="InterPro" id="IPR011032">
    <property type="entry name" value="GroES-like_sf"/>
</dbReference>
<dbReference type="FunFam" id="3.40.50.720:FF:000068">
    <property type="entry name" value="Sorbitol dehydrogenase"/>
    <property type="match status" value="1"/>
</dbReference>
<dbReference type="GO" id="GO:0006062">
    <property type="term" value="P:sorbitol catabolic process"/>
    <property type="evidence" value="ECO:0007669"/>
    <property type="project" value="TreeGrafter"/>
</dbReference>
<dbReference type="SUPFAM" id="SSF51735">
    <property type="entry name" value="NAD(P)-binding Rossmann-fold domains"/>
    <property type="match status" value="1"/>
</dbReference>
<dbReference type="KEGG" id="kla:KLLA0_D05511g"/>
<dbReference type="InterPro" id="IPR020843">
    <property type="entry name" value="ER"/>
</dbReference>
<comment type="cofactor">
    <cofactor evidence="1 8">
        <name>Zn(2+)</name>
        <dbReference type="ChEBI" id="CHEBI:29105"/>
    </cofactor>
</comment>
<sequence>MSGTQKAVVLQKKGEITFEDIPAPEITDSHYVKIHVKKTGICGSDIHYYTHGSIGEFVVKKPMVLGHESSGVVVEVGKDVTLVQVGDRVAIEPGVPSRYSDETKSGHYNLCPHMAFAATPPYDGTLVKYYLAPEDFLVKLPDHVSFEEGACAEPLAVGVHANRLAETSFGKNVVVFGAGPVGLVTGAVAAAFGASAVVYVDVFENKLERSKDFGATNTINSTKYKSEDELTEVIKSELKGEQPEIAIDCSGAEICIRTAIKVLKAGGSYVQVGMGKDNINFPIAMIGAKELRVLGSFRYYFNDYKIAVKLISEGKVNVKKMITHTFKFEEAIDAYNFNLEHGSEVVKTMIDGPE</sequence>
<dbReference type="InterPro" id="IPR013149">
    <property type="entry name" value="ADH-like_C"/>
</dbReference>
<evidence type="ECO:0000256" key="1">
    <source>
        <dbReference type="ARBA" id="ARBA00001947"/>
    </source>
</evidence>
<dbReference type="Gene3D" id="3.90.180.10">
    <property type="entry name" value="Medium-chain alcohol dehydrogenases, catalytic domain"/>
    <property type="match status" value="1"/>
</dbReference>
<feature type="domain" description="Enoyl reductase (ER)" evidence="9">
    <location>
        <begin position="14"/>
        <end position="350"/>
    </location>
</feature>
<protein>
    <submittedName>
        <fullName evidence="10">KLLA0D05511p</fullName>
    </submittedName>
</protein>
<dbReference type="GO" id="GO:0008270">
    <property type="term" value="F:zinc ion binding"/>
    <property type="evidence" value="ECO:0007669"/>
    <property type="project" value="InterPro"/>
</dbReference>
<dbReference type="GO" id="GO:0003939">
    <property type="term" value="F:L-iditol 2-dehydrogenase (NAD+) activity"/>
    <property type="evidence" value="ECO:0007669"/>
    <property type="project" value="TreeGrafter"/>
</dbReference>
<dbReference type="SMART" id="SM00829">
    <property type="entry name" value="PKS_ER"/>
    <property type="match status" value="1"/>
</dbReference>
<dbReference type="STRING" id="284590.Q6CRY3"/>
<dbReference type="Pfam" id="PF08240">
    <property type="entry name" value="ADH_N"/>
    <property type="match status" value="1"/>
</dbReference>
<comment type="subunit">
    <text evidence="3">Homotetramer.</text>
</comment>
<evidence type="ECO:0000256" key="3">
    <source>
        <dbReference type="ARBA" id="ARBA00011881"/>
    </source>
</evidence>
<name>Q6CRY3_KLULA</name>
<evidence type="ECO:0000313" key="10">
    <source>
        <dbReference type="EMBL" id="CAH00402.1"/>
    </source>
</evidence>
<evidence type="ECO:0000256" key="7">
    <source>
        <dbReference type="ARBA" id="ARBA00023027"/>
    </source>
</evidence>
<evidence type="ECO:0000313" key="11">
    <source>
        <dbReference type="Proteomes" id="UP000000598"/>
    </source>
</evidence>
<dbReference type="EMBL" id="CR382124">
    <property type="protein sequence ID" value="CAH00402.1"/>
    <property type="molecule type" value="Genomic_DNA"/>
</dbReference>
<organism evidence="10 11">
    <name type="scientific">Kluyveromyces lactis (strain ATCC 8585 / CBS 2359 / DSM 70799 / NBRC 1267 / NRRL Y-1140 / WM37)</name>
    <name type="common">Yeast</name>
    <name type="synonym">Candida sphaerica</name>
    <dbReference type="NCBI Taxonomy" id="284590"/>
    <lineage>
        <taxon>Eukaryota</taxon>
        <taxon>Fungi</taxon>
        <taxon>Dikarya</taxon>
        <taxon>Ascomycota</taxon>
        <taxon>Saccharomycotina</taxon>
        <taxon>Saccharomycetes</taxon>
        <taxon>Saccharomycetales</taxon>
        <taxon>Saccharomycetaceae</taxon>
        <taxon>Kluyveromyces</taxon>
    </lineage>
</organism>
<comment type="similarity">
    <text evidence="2 8">Belongs to the zinc-containing alcohol dehydrogenase family.</text>
</comment>
<dbReference type="InterPro" id="IPR045306">
    <property type="entry name" value="SDH-like"/>
</dbReference>
<proteinExistence type="inferred from homology"/>
<dbReference type="FunCoup" id="Q6CRY3">
    <property type="interactions" value="555"/>
</dbReference>
<dbReference type="HOGENOM" id="CLU_026673_11_5_1"/>
<gene>
    <name evidence="10" type="ORF">KLLA0_D05511g</name>
</gene>
<dbReference type="PANTHER" id="PTHR43161">
    <property type="entry name" value="SORBITOL DEHYDROGENASE"/>
    <property type="match status" value="1"/>
</dbReference>
<accession>Q6CRY3</accession>
<dbReference type="InParanoid" id="Q6CRY3"/>
<evidence type="ECO:0000256" key="5">
    <source>
        <dbReference type="ARBA" id="ARBA00022833"/>
    </source>
</evidence>
<dbReference type="InterPro" id="IPR002328">
    <property type="entry name" value="ADH_Zn_CS"/>
</dbReference>
<keyword evidence="11" id="KW-1185">Reference proteome</keyword>
<dbReference type="InterPro" id="IPR013154">
    <property type="entry name" value="ADH-like_N"/>
</dbReference>
<keyword evidence="7" id="KW-0520">NAD</keyword>
<dbReference type="InterPro" id="IPR036291">
    <property type="entry name" value="NAD(P)-bd_dom_sf"/>
</dbReference>
<dbReference type="CDD" id="cd05285">
    <property type="entry name" value="sorbitol_DH"/>
    <property type="match status" value="1"/>
</dbReference>
<evidence type="ECO:0000256" key="4">
    <source>
        <dbReference type="ARBA" id="ARBA00022723"/>
    </source>
</evidence>
<keyword evidence="5 8" id="KW-0862">Zinc</keyword>
<dbReference type="PROSITE" id="PS00059">
    <property type="entry name" value="ADH_ZINC"/>
    <property type="match status" value="1"/>
</dbReference>
<evidence type="ECO:0000256" key="8">
    <source>
        <dbReference type="RuleBase" id="RU361277"/>
    </source>
</evidence>
<dbReference type="AlphaFoldDB" id="Q6CRY3"/>
<evidence type="ECO:0000256" key="2">
    <source>
        <dbReference type="ARBA" id="ARBA00008072"/>
    </source>
</evidence>
<dbReference type="Proteomes" id="UP000000598">
    <property type="component" value="Chromosome D"/>
</dbReference>
<dbReference type="OMA" id="MQNSCAP"/>
<keyword evidence="4 8" id="KW-0479">Metal-binding</keyword>
<keyword evidence="6" id="KW-0560">Oxidoreductase</keyword>